<keyword evidence="1" id="KW-0472">Membrane</keyword>
<organism evidence="2">
    <name type="scientific">Salmonella enterica subsp. diarizonae serovar 60:r:e,n,x,z15</name>
    <dbReference type="NCBI Taxonomy" id="1173779"/>
    <lineage>
        <taxon>Bacteria</taxon>
        <taxon>Pseudomonadati</taxon>
        <taxon>Pseudomonadota</taxon>
        <taxon>Gammaproteobacteria</taxon>
        <taxon>Enterobacterales</taxon>
        <taxon>Enterobacteriaceae</taxon>
        <taxon>Salmonella</taxon>
    </lineage>
</organism>
<dbReference type="EMBL" id="CP075128">
    <property type="protein sequence ID" value="QWJ49257.1"/>
    <property type="molecule type" value="Genomic_DNA"/>
</dbReference>
<keyword evidence="1" id="KW-1133">Transmembrane helix</keyword>
<feature type="transmembrane region" description="Helical" evidence="1">
    <location>
        <begin position="12"/>
        <end position="34"/>
    </location>
</feature>
<evidence type="ECO:0000313" key="2">
    <source>
        <dbReference type="EMBL" id="QWJ49257.1"/>
    </source>
</evidence>
<gene>
    <name evidence="2" type="ORF">A7S45_009195</name>
</gene>
<reference evidence="2" key="1">
    <citation type="submission" date="2016-09" db="EMBL/GenBank/DDBJ databases">
        <authorList>
            <person name="Bell R."/>
        </authorList>
    </citation>
    <scope>NUCLEOTIDE SEQUENCE</scope>
    <source>
        <strain evidence="2">CFSAN044923</strain>
    </source>
</reference>
<accession>A0A8E9YIA7</accession>
<reference evidence="2" key="2">
    <citation type="submission" date="2021-05" db="EMBL/GenBank/DDBJ databases">
        <title>Whole genome PacBio Sequel sequence of Salmonella enterica subsp. enterica.</title>
        <authorList>
            <person name="Hoffmann M."/>
            <person name="Balkey M."/>
            <person name="Luo Y."/>
        </authorList>
    </citation>
    <scope>NUCLEOTIDE SEQUENCE</scope>
    <source>
        <strain evidence="2">CFSAN044923</strain>
    </source>
</reference>
<protein>
    <submittedName>
        <fullName evidence="2">Uncharacterized protein</fullName>
    </submittedName>
</protein>
<sequence length="91" mass="10244">MPVHGDLAECLSVFLFLSLGWIIALWNAGFYVLWFPFYEDKNGLNTGHIPPGQAILLPDIPGLLYPEHPLFSAIFRHHAADRIEPFPLCGQ</sequence>
<proteinExistence type="predicted"/>
<name>A0A8E9YIA7_SALDZ</name>
<dbReference type="RefSeq" id="WP_070805003.1">
    <property type="nucleotide sequence ID" value="NZ_NLBM02000071.1"/>
</dbReference>
<dbReference type="AlphaFoldDB" id="A0A8E9YIA7"/>
<evidence type="ECO:0000256" key="1">
    <source>
        <dbReference type="SAM" id="Phobius"/>
    </source>
</evidence>
<keyword evidence="1" id="KW-0812">Transmembrane</keyword>